<dbReference type="InterPro" id="IPR000740">
    <property type="entry name" value="GrpE"/>
</dbReference>
<dbReference type="Gene3D" id="3.90.20.20">
    <property type="match status" value="1"/>
</dbReference>
<name>A0A7W9W333_9FIRM</name>
<evidence type="ECO:0000256" key="2">
    <source>
        <dbReference type="ARBA" id="ARBA00023186"/>
    </source>
</evidence>
<dbReference type="EMBL" id="JACHHH010000007">
    <property type="protein sequence ID" value="MBB6041554.1"/>
    <property type="molecule type" value="Genomic_DNA"/>
</dbReference>
<sequence length="198" mass="22343">MAENTEQQGMEEELKQAQDASAEVDAEENGEAASEETSGEESVESSQAVEEGSSEENPELLQLKDKYLRTLAEYENFRKRSEKEKAQMFELGAKSIIEALLPVVDNFERALSHVQEEEKDSPFVKGIEGIYKQIQKMFADCNIQEIEALGKKFDPALHNAVMTEEEGDAEEDTITQDLQKGYTYRGNVVRHSMVKVKK</sequence>
<dbReference type="Pfam" id="PF01025">
    <property type="entry name" value="GrpE"/>
    <property type="match status" value="1"/>
</dbReference>
<dbReference type="Proteomes" id="UP000522163">
    <property type="component" value="Unassembled WGS sequence"/>
</dbReference>
<evidence type="ECO:0000313" key="8">
    <source>
        <dbReference type="Proteomes" id="UP000522163"/>
    </source>
</evidence>
<proteinExistence type="inferred from homology"/>
<accession>A0A7W9W333</accession>
<dbReference type="PANTHER" id="PTHR21237">
    <property type="entry name" value="GRPE PROTEIN"/>
    <property type="match status" value="1"/>
</dbReference>
<dbReference type="GO" id="GO:0005737">
    <property type="term" value="C:cytoplasm"/>
    <property type="evidence" value="ECO:0007669"/>
    <property type="project" value="UniProtKB-SubCell"/>
</dbReference>
<dbReference type="PRINTS" id="PR00773">
    <property type="entry name" value="GRPEPROTEIN"/>
</dbReference>
<dbReference type="InterPro" id="IPR013805">
    <property type="entry name" value="GrpE_CC"/>
</dbReference>
<feature type="compositionally biased region" description="Acidic residues" evidence="6">
    <location>
        <begin position="22"/>
        <end position="43"/>
    </location>
</feature>
<dbReference type="CDD" id="cd00446">
    <property type="entry name" value="GrpE"/>
    <property type="match status" value="1"/>
</dbReference>
<evidence type="ECO:0000256" key="4">
    <source>
        <dbReference type="RuleBase" id="RU000639"/>
    </source>
</evidence>
<gene>
    <name evidence="3" type="primary">grpE</name>
    <name evidence="7" type="ORF">HNQ46_001537</name>
</gene>
<comment type="subunit">
    <text evidence="3">Homodimer.</text>
</comment>
<protein>
    <recommendedName>
        <fullName evidence="3 4">Protein GrpE</fullName>
    </recommendedName>
    <alternativeName>
        <fullName evidence="3">HSP-70 cofactor</fullName>
    </alternativeName>
</protein>
<comment type="function">
    <text evidence="3 4">Participates actively in the response to hyperosmotic and heat shock by preventing the aggregation of stress-denatured proteins, in association with DnaK and GrpE. It is the nucleotide exchange factor for DnaK and may function as a thermosensor. Unfolded proteins bind initially to DnaJ; upon interaction with the DnaJ-bound protein, DnaK hydrolyzes its bound ATP, resulting in the formation of a stable complex. GrpE releases ADP from DnaK; ATP binding to DnaK triggers the release of the substrate protein, thus completing the reaction cycle. Several rounds of ATP-dependent interactions between DnaJ, DnaK and GrpE are required for fully efficient folding.</text>
</comment>
<dbReference type="PROSITE" id="PS01071">
    <property type="entry name" value="GRPE"/>
    <property type="match status" value="1"/>
</dbReference>
<organism evidence="7 8">
    <name type="scientific">Oribacterium sinus</name>
    <dbReference type="NCBI Taxonomy" id="237576"/>
    <lineage>
        <taxon>Bacteria</taxon>
        <taxon>Bacillati</taxon>
        <taxon>Bacillota</taxon>
        <taxon>Clostridia</taxon>
        <taxon>Lachnospirales</taxon>
        <taxon>Lachnospiraceae</taxon>
        <taxon>Oribacterium</taxon>
    </lineage>
</organism>
<dbReference type="GO" id="GO:0042803">
    <property type="term" value="F:protein homodimerization activity"/>
    <property type="evidence" value="ECO:0007669"/>
    <property type="project" value="InterPro"/>
</dbReference>
<dbReference type="AlphaFoldDB" id="A0A7W9W333"/>
<feature type="region of interest" description="Disordered" evidence="6">
    <location>
        <begin position="1"/>
        <end position="62"/>
    </location>
</feature>
<evidence type="ECO:0000256" key="3">
    <source>
        <dbReference type="HAMAP-Rule" id="MF_01151"/>
    </source>
</evidence>
<evidence type="ECO:0000313" key="7">
    <source>
        <dbReference type="EMBL" id="MBB6041554.1"/>
    </source>
</evidence>
<dbReference type="NCBIfam" id="NF010738">
    <property type="entry name" value="PRK14140.1"/>
    <property type="match status" value="1"/>
</dbReference>
<evidence type="ECO:0000256" key="5">
    <source>
        <dbReference type="RuleBase" id="RU004478"/>
    </source>
</evidence>
<dbReference type="GO" id="GO:0000774">
    <property type="term" value="F:adenyl-nucleotide exchange factor activity"/>
    <property type="evidence" value="ECO:0007669"/>
    <property type="project" value="InterPro"/>
</dbReference>
<dbReference type="GO" id="GO:0051082">
    <property type="term" value="F:unfolded protein binding"/>
    <property type="evidence" value="ECO:0007669"/>
    <property type="project" value="TreeGrafter"/>
</dbReference>
<dbReference type="SUPFAM" id="SSF58014">
    <property type="entry name" value="Coiled-coil domain of nucleotide exchange factor GrpE"/>
    <property type="match status" value="1"/>
</dbReference>
<dbReference type="GO" id="GO:0006457">
    <property type="term" value="P:protein folding"/>
    <property type="evidence" value="ECO:0007669"/>
    <property type="project" value="InterPro"/>
</dbReference>
<dbReference type="InterPro" id="IPR009012">
    <property type="entry name" value="GrpE_head"/>
</dbReference>
<dbReference type="PANTHER" id="PTHR21237:SF23">
    <property type="entry name" value="GRPE PROTEIN HOMOLOG, MITOCHONDRIAL"/>
    <property type="match status" value="1"/>
</dbReference>
<dbReference type="RefSeq" id="WP_315272593.1">
    <property type="nucleotide sequence ID" value="NZ_CAUQIH010000062.1"/>
</dbReference>
<dbReference type="GO" id="GO:0051087">
    <property type="term" value="F:protein-folding chaperone binding"/>
    <property type="evidence" value="ECO:0007669"/>
    <property type="project" value="InterPro"/>
</dbReference>
<comment type="similarity">
    <text evidence="1 3 5">Belongs to the GrpE family.</text>
</comment>
<keyword evidence="3 4" id="KW-0346">Stress response</keyword>
<comment type="subcellular location">
    <subcellularLocation>
        <location evidence="3">Cytoplasm</location>
    </subcellularLocation>
</comment>
<dbReference type="GeneID" id="85015080"/>
<evidence type="ECO:0000256" key="6">
    <source>
        <dbReference type="SAM" id="MobiDB-lite"/>
    </source>
</evidence>
<keyword evidence="3" id="KW-0963">Cytoplasm</keyword>
<dbReference type="Gene3D" id="2.30.22.10">
    <property type="entry name" value="Head domain of nucleotide exchange factor GrpE"/>
    <property type="match status" value="1"/>
</dbReference>
<comment type="caution">
    <text evidence="7">The sequence shown here is derived from an EMBL/GenBank/DDBJ whole genome shotgun (WGS) entry which is preliminary data.</text>
</comment>
<reference evidence="7 8" key="1">
    <citation type="submission" date="2020-08" db="EMBL/GenBank/DDBJ databases">
        <title>Genomic Encyclopedia of Type Strains, Phase IV (KMG-IV): sequencing the most valuable type-strain genomes for metagenomic binning, comparative biology and taxonomic classification.</title>
        <authorList>
            <person name="Goeker M."/>
        </authorList>
    </citation>
    <scope>NUCLEOTIDE SEQUENCE [LARGE SCALE GENOMIC DNA]</scope>
    <source>
        <strain evidence="7 8">DSM 17245</strain>
    </source>
</reference>
<keyword evidence="2 3" id="KW-0143">Chaperone</keyword>
<dbReference type="SUPFAM" id="SSF51064">
    <property type="entry name" value="Head domain of nucleotide exchange factor GrpE"/>
    <property type="match status" value="1"/>
</dbReference>
<dbReference type="HAMAP" id="MF_01151">
    <property type="entry name" value="GrpE"/>
    <property type="match status" value="1"/>
</dbReference>
<evidence type="ECO:0000256" key="1">
    <source>
        <dbReference type="ARBA" id="ARBA00009054"/>
    </source>
</evidence>